<dbReference type="Gene3D" id="2.60.120.340">
    <property type="entry name" value="Nucleoplasmin core domain"/>
    <property type="match status" value="1"/>
</dbReference>
<dbReference type="EMBL" id="PGOL01000036">
    <property type="protein sequence ID" value="PKI78767.1"/>
    <property type="molecule type" value="Genomic_DNA"/>
</dbReference>
<dbReference type="Proteomes" id="UP000233551">
    <property type="component" value="Unassembled WGS sequence"/>
</dbReference>
<evidence type="ECO:0000256" key="7">
    <source>
        <dbReference type="ARBA" id="ARBA00023163"/>
    </source>
</evidence>
<reference evidence="10 11" key="1">
    <citation type="submission" date="2017-11" db="EMBL/GenBank/DDBJ databases">
        <title>De-novo sequencing of pomegranate (Punica granatum L.) genome.</title>
        <authorList>
            <person name="Akparov Z."/>
            <person name="Amiraslanov A."/>
            <person name="Hajiyeva S."/>
            <person name="Abbasov M."/>
            <person name="Kaur K."/>
            <person name="Hamwieh A."/>
            <person name="Solovyev V."/>
            <person name="Salamov A."/>
            <person name="Braich B."/>
            <person name="Kosarev P."/>
            <person name="Mahmoud A."/>
            <person name="Hajiyev E."/>
            <person name="Babayeva S."/>
            <person name="Izzatullayeva V."/>
            <person name="Mammadov A."/>
            <person name="Mammadov A."/>
            <person name="Sharifova S."/>
            <person name="Ojaghi J."/>
            <person name="Eynullazada K."/>
            <person name="Bayramov B."/>
            <person name="Abdulazimova A."/>
            <person name="Shahmuradov I."/>
        </authorList>
    </citation>
    <scope>NUCLEOTIDE SEQUENCE [LARGE SCALE GENOMIC DNA]</scope>
    <source>
        <strain evidence="11">cv. AG2017</strain>
        <tissue evidence="10">Leaf</tissue>
    </source>
</reference>
<comment type="similarity">
    <text evidence="2">Belongs to the histone deacetylase HD2 family.</text>
</comment>
<comment type="caution">
    <text evidence="10">The sequence shown here is derived from an EMBL/GenBank/DDBJ whole genome shotgun (WGS) entry which is preliminary data.</text>
</comment>
<keyword evidence="8" id="KW-0539">Nucleus</keyword>
<evidence type="ECO:0000256" key="2">
    <source>
        <dbReference type="ARBA" id="ARBA00006673"/>
    </source>
</evidence>
<dbReference type="InterPro" id="IPR041232">
    <property type="entry name" value="NPL"/>
</dbReference>
<evidence type="ECO:0000313" key="10">
    <source>
        <dbReference type="EMBL" id="PKI78767.1"/>
    </source>
</evidence>
<accession>A0A2I0LDL0</accession>
<keyword evidence="7" id="KW-0804">Transcription</keyword>
<dbReference type="Pfam" id="PF17800">
    <property type="entry name" value="NPL"/>
    <property type="match status" value="1"/>
</dbReference>
<dbReference type="STRING" id="22663.A0A2I0LDL0"/>
<dbReference type="GO" id="GO:0005730">
    <property type="term" value="C:nucleolus"/>
    <property type="evidence" value="ECO:0007669"/>
    <property type="project" value="UniProtKB-SubCell"/>
</dbReference>
<name>A0A2I0LDL0_PUNGR</name>
<evidence type="ECO:0000256" key="3">
    <source>
        <dbReference type="ARBA" id="ARBA00022491"/>
    </source>
</evidence>
<sequence length="127" mass="14314">MALPMEFWGVEVKAGQPLKVVPGEAKILHLSQASLGESKNSKSSDSVPLFVNFDGQKLVLGTLSPDKFPQLAFDLVFEKEFELSHNWKHGSVFFCGYMTVVQEGYPFAQIYILMEFIHQLDILCAWT</sequence>
<gene>
    <name evidence="10" type="ORF">CRG98_000834</name>
</gene>
<evidence type="ECO:0000313" key="11">
    <source>
        <dbReference type="Proteomes" id="UP000233551"/>
    </source>
</evidence>
<evidence type="ECO:0000259" key="9">
    <source>
        <dbReference type="Pfam" id="PF17800"/>
    </source>
</evidence>
<dbReference type="FunFam" id="2.60.120.340:FF:000004">
    <property type="entry name" value="Histone deacetylase HDT1"/>
    <property type="match status" value="1"/>
</dbReference>
<proteinExistence type="inferred from homology"/>
<keyword evidence="11" id="KW-1185">Reference proteome</keyword>
<dbReference type="GO" id="GO:0016787">
    <property type="term" value="F:hydrolase activity"/>
    <property type="evidence" value="ECO:0007669"/>
    <property type="project" value="UniProtKB-KW"/>
</dbReference>
<organism evidence="10 11">
    <name type="scientific">Punica granatum</name>
    <name type="common">Pomegranate</name>
    <dbReference type="NCBI Taxonomy" id="22663"/>
    <lineage>
        <taxon>Eukaryota</taxon>
        <taxon>Viridiplantae</taxon>
        <taxon>Streptophyta</taxon>
        <taxon>Embryophyta</taxon>
        <taxon>Tracheophyta</taxon>
        <taxon>Spermatophyta</taxon>
        <taxon>Magnoliopsida</taxon>
        <taxon>eudicotyledons</taxon>
        <taxon>Gunneridae</taxon>
        <taxon>Pentapetalae</taxon>
        <taxon>rosids</taxon>
        <taxon>malvids</taxon>
        <taxon>Myrtales</taxon>
        <taxon>Lythraceae</taxon>
        <taxon>Punica</taxon>
    </lineage>
</organism>
<evidence type="ECO:0000256" key="1">
    <source>
        <dbReference type="ARBA" id="ARBA00004604"/>
    </source>
</evidence>
<comment type="subcellular location">
    <subcellularLocation>
        <location evidence="1">Nucleus</location>
        <location evidence="1">Nucleolus</location>
    </subcellularLocation>
</comment>
<evidence type="ECO:0000256" key="8">
    <source>
        <dbReference type="ARBA" id="ARBA00023242"/>
    </source>
</evidence>
<keyword evidence="5" id="KW-0156">Chromatin regulator</keyword>
<keyword evidence="3" id="KW-0678">Repressor</keyword>
<keyword evidence="6" id="KW-0805">Transcription regulation</keyword>
<dbReference type="GO" id="GO:0006325">
    <property type="term" value="P:chromatin organization"/>
    <property type="evidence" value="ECO:0007669"/>
    <property type="project" value="UniProtKB-KW"/>
</dbReference>
<feature type="domain" description="Nucleoplasmin-like" evidence="9">
    <location>
        <begin position="7"/>
        <end position="98"/>
    </location>
</feature>
<evidence type="ECO:0000256" key="6">
    <source>
        <dbReference type="ARBA" id="ARBA00023015"/>
    </source>
</evidence>
<evidence type="ECO:0000256" key="4">
    <source>
        <dbReference type="ARBA" id="ARBA00022801"/>
    </source>
</evidence>
<protein>
    <recommendedName>
        <fullName evidence="9">Nucleoplasmin-like domain-containing protein</fullName>
    </recommendedName>
</protein>
<evidence type="ECO:0000256" key="5">
    <source>
        <dbReference type="ARBA" id="ARBA00022853"/>
    </source>
</evidence>
<keyword evidence="4" id="KW-0378">Hydrolase</keyword>
<dbReference type="AlphaFoldDB" id="A0A2I0LDL0"/>